<evidence type="ECO:0000313" key="1">
    <source>
        <dbReference type="EMBL" id="CAA6802036.1"/>
    </source>
</evidence>
<name>A0A6S6S702_9BACT</name>
<proteinExistence type="predicted"/>
<protein>
    <submittedName>
        <fullName evidence="1">Uncharacterized protein</fullName>
    </submittedName>
</protein>
<sequence length="174" mass="20327">MKHYIFKIAKYLLLVLGISLFVTVYKNGFFHPKYFVLNGIKINAPINSYLYQVELNNETKQDVFSPIKLSKFSRYRLEKNNEKLYIFFFNPTSGDAYNSLSVDAWKIPHSTYKEYIAVLNTSFILTKDKINSCSVYYYHEENMKTATLYFDDIKISLSSGNKETIQKVLKGICN</sequence>
<dbReference type="AlphaFoldDB" id="A0A6S6S702"/>
<gene>
    <name evidence="1" type="ORF">HELGO_WM2530</name>
</gene>
<organism evidence="1">
    <name type="scientific">uncultured Sulfurovum sp</name>
    <dbReference type="NCBI Taxonomy" id="269237"/>
    <lineage>
        <taxon>Bacteria</taxon>
        <taxon>Pseudomonadati</taxon>
        <taxon>Campylobacterota</taxon>
        <taxon>Epsilonproteobacteria</taxon>
        <taxon>Campylobacterales</taxon>
        <taxon>Sulfurovaceae</taxon>
        <taxon>Sulfurovum</taxon>
        <taxon>environmental samples</taxon>
    </lineage>
</organism>
<accession>A0A6S6S702</accession>
<reference evidence="1" key="1">
    <citation type="submission" date="2020-01" db="EMBL/GenBank/DDBJ databases">
        <authorList>
            <person name="Meier V. D."/>
            <person name="Meier V D."/>
        </authorList>
    </citation>
    <scope>NUCLEOTIDE SEQUENCE</scope>
    <source>
        <strain evidence="1">HLG_WM_MAG_01</strain>
    </source>
</reference>
<dbReference type="EMBL" id="CACVAS010000020">
    <property type="protein sequence ID" value="CAA6802036.1"/>
    <property type="molecule type" value="Genomic_DNA"/>
</dbReference>